<sequence>MNETCEICVKVNWEEIPKIEQIILDNLNKVGVRNISTADVFIQRQSDDLILRIDLKPFEFANTSTTKATQATILKLTNEVAMMKSVGFRQEKENKKMVKRVSVGIQTTSIPKK</sequence>
<dbReference type="OrthoDB" id="5841362at2759"/>
<proteinExistence type="predicted"/>
<organism evidence="1 2">
    <name type="scientific">Caenorhabditis angaria</name>
    <dbReference type="NCBI Taxonomy" id="860376"/>
    <lineage>
        <taxon>Eukaryota</taxon>
        <taxon>Metazoa</taxon>
        <taxon>Ecdysozoa</taxon>
        <taxon>Nematoda</taxon>
        <taxon>Chromadorea</taxon>
        <taxon>Rhabditida</taxon>
        <taxon>Rhabditina</taxon>
        <taxon>Rhabditomorpha</taxon>
        <taxon>Rhabditoidea</taxon>
        <taxon>Rhabditidae</taxon>
        <taxon>Peloderinae</taxon>
        <taxon>Caenorhabditis</taxon>
    </lineage>
</organism>
<keyword evidence="2" id="KW-1185">Reference proteome</keyword>
<name>A0A9P1N8C3_9PELO</name>
<gene>
    <name evidence="1" type="ORF">CAMP_LOCUS14164</name>
</gene>
<accession>A0A9P1N8C3</accession>
<comment type="caution">
    <text evidence="1">The sequence shown here is derived from an EMBL/GenBank/DDBJ whole genome shotgun (WGS) entry which is preliminary data.</text>
</comment>
<evidence type="ECO:0000313" key="2">
    <source>
        <dbReference type="Proteomes" id="UP001152747"/>
    </source>
</evidence>
<evidence type="ECO:0000313" key="1">
    <source>
        <dbReference type="EMBL" id="CAI5451527.1"/>
    </source>
</evidence>
<dbReference type="AlphaFoldDB" id="A0A9P1N8C3"/>
<dbReference type="Proteomes" id="UP001152747">
    <property type="component" value="Unassembled WGS sequence"/>
</dbReference>
<dbReference type="EMBL" id="CANHGI010000005">
    <property type="protein sequence ID" value="CAI5451527.1"/>
    <property type="molecule type" value="Genomic_DNA"/>
</dbReference>
<protein>
    <submittedName>
        <fullName evidence="1">Uncharacterized protein</fullName>
    </submittedName>
</protein>
<reference evidence="1" key="1">
    <citation type="submission" date="2022-11" db="EMBL/GenBank/DDBJ databases">
        <authorList>
            <person name="Kikuchi T."/>
        </authorList>
    </citation>
    <scope>NUCLEOTIDE SEQUENCE</scope>
    <source>
        <strain evidence="1">PS1010</strain>
    </source>
</reference>